<feature type="region of interest" description="Disordered" evidence="1">
    <location>
        <begin position="91"/>
        <end position="120"/>
    </location>
</feature>
<keyword evidence="3" id="KW-1185">Reference proteome</keyword>
<comment type="caution">
    <text evidence="2">The sequence shown here is derived from an EMBL/GenBank/DDBJ whole genome shotgun (WGS) entry which is preliminary data.</text>
</comment>
<dbReference type="EMBL" id="JASCZI010060626">
    <property type="protein sequence ID" value="MED6134738.1"/>
    <property type="molecule type" value="Genomic_DNA"/>
</dbReference>
<organism evidence="2 3">
    <name type="scientific">Stylosanthes scabra</name>
    <dbReference type="NCBI Taxonomy" id="79078"/>
    <lineage>
        <taxon>Eukaryota</taxon>
        <taxon>Viridiplantae</taxon>
        <taxon>Streptophyta</taxon>
        <taxon>Embryophyta</taxon>
        <taxon>Tracheophyta</taxon>
        <taxon>Spermatophyta</taxon>
        <taxon>Magnoliopsida</taxon>
        <taxon>eudicotyledons</taxon>
        <taxon>Gunneridae</taxon>
        <taxon>Pentapetalae</taxon>
        <taxon>rosids</taxon>
        <taxon>fabids</taxon>
        <taxon>Fabales</taxon>
        <taxon>Fabaceae</taxon>
        <taxon>Papilionoideae</taxon>
        <taxon>50 kb inversion clade</taxon>
        <taxon>dalbergioids sensu lato</taxon>
        <taxon>Dalbergieae</taxon>
        <taxon>Pterocarpus clade</taxon>
        <taxon>Stylosanthes</taxon>
    </lineage>
</organism>
<protein>
    <submittedName>
        <fullName evidence="2">Uncharacterized protein</fullName>
    </submittedName>
</protein>
<name>A0ABU6SG06_9FABA</name>
<evidence type="ECO:0000313" key="2">
    <source>
        <dbReference type="EMBL" id="MED6134738.1"/>
    </source>
</evidence>
<reference evidence="2 3" key="1">
    <citation type="journal article" date="2023" name="Plants (Basel)">
        <title>Bridging the Gap: Combining Genomics and Transcriptomics Approaches to Understand Stylosanthes scabra, an Orphan Legume from the Brazilian Caatinga.</title>
        <authorList>
            <person name="Ferreira-Neto J.R.C."/>
            <person name="da Silva M.D."/>
            <person name="Binneck E."/>
            <person name="de Melo N.F."/>
            <person name="da Silva R.H."/>
            <person name="de Melo A.L.T.M."/>
            <person name="Pandolfi V."/>
            <person name="Bustamante F.O."/>
            <person name="Brasileiro-Vidal A.C."/>
            <person name="Benko-Iseppon A.M."/>
        </authorList>
    </citation>
    <scope>NUCLEOTIDE SEQUENCE [LARGE SCALE GENOMIC DNA]</scope>
    <source>
        <tissue evidence="2">Leaves</tissue>
    </source>
</reference>
<accession>A0ABU6SG06</accession>
<sequence>MDSNFNDDVLAISHDKRHFTLSADCKNDINSHDKDDVLPQPYEHCIRQTAYNGYHHNHSDSEAWVSSSFNFVSGQKLGLSLTSSHSTCRGSNSSNFELPQRESMPSPCHISDNSEPEMDGENHREVLYRSRHSLTEICPIHAEELCILRLLSRPPMHRRGACRLVHLDKEISDLGQARLGAAPHPSPSADLHEIDLERTLREVTSYTAGKLH</sequence>
<proteinExistence type="predicted"/>
<gene>
    <name evidence="2" type="ORF">PIB30_039740</name>
</gene>
<dbReference type="Proteomes" id="UP001341840">
    <property type="component" value="Unassembled WGS sequence"/>
</dbReference>
<evidence type="ECO:0000313" key="3">
    <source>
        <dbReference type="Proteomes" id="UP001341840"/>
    </source>
</evidence>
<evidence type="ECO:0000256" key="1">
    <source>
        <dbReference type="SAM" id="MobiDB-lite"/>
    </source>
</evidence>